<evidence type="ECO:0000313" key="3">
    <source>
        <dbReference type="Proteomes" id="UP001201463"/>
    </source>
</evidence>
<dbReference type="EMBL" id="JAJTWT010000001">
    <property type="protein sequence ID" value="MCE4536330.1"/>
    <property type="molecule type" value="Genomic_DNA"/>
</dbReference>
<proteinExistence type="predicted"/>
<feature type="region of interest" description="Disordered" evidence="1">
    <location>
        <begin position="1"/>
        <end position="35"/>
    </location>
</feature>
<dbReference type="Proteomes" id="UP001201463">
    <property type="component" value="Unassembled WGS sequence"/>
</dbReference>
<organism evidence="2 3">
    <name type="scientific">Pelomonas caseinilytica</name>
    <dbReference type="NCBI Taxonomy" id="2906763"/>
    <lineage>
        <taxon>Bacteria</taxon>
        <taxon>Pseudomonadati</taxon>
        <taxon>Pseudomonadota</taxon>
        <taxon>Betaproteobacteria</taxon>
        <taxon>Burkholderiales</taxon>
        <taxon>Sphaerotilaceae</taxon>
        <taxon>Roseateles</taxon>
    </lineage>
</organism>
<name>A0ABS8X9L4_9BURK</name>
<keyword evidence="3" id="KW-1185">Reference proteome</keyword>
<protein>
    <submittedName>
        <fullName evidence="2">Uncharacterized protein</fullName>
    </submittedName>
</protein>
<reference evidence="2 3" key="1">
    <citation type="submission" date="2021-12" db="EMBL/GenBank/DDBJ databases">
        <title>Genome seq of p7.</title>
        <authorList>
            <person name="Seo T."/>
        </authorList>
    </citation>
    <scope>NUCLEOTIDE SEQUENCE [LARGE SCALE GENOMIC DNA]</scope>
    <source>
        <strain evidence="2 3">P7</strain>
    </source>
</reference>
<evidence type="ECO:0000256" key="1">
    <source>
        <dbReference type="SAM" id="MobiDB-lite"/>
    </source>
</evidence>
<gene>
    <name evidence="2" type="ORF">LXT12_03555</name>
</gene>
<comment type="caution">
    <text evidence="2">The sequence shown here is derived from an EMBL/GenBank/DDBJ whole genome shotgun (WGS) entry which is preliminary data.</text>
</comment>
<accession>A0ABS8X9L4</accession>
<evidence type="ECO:0000313" key="2">
    <source>
        <dbReference type="EMBL" id="MCE4536330.1"/>
    </source>
</evidence>
<sequence>MNAPASTLASPAMAEMPATNRRLERPRRPGGSKMGRLMWRSRTRTAGIRFEWVSRTTGPVLRVVATWTDWQGQPRHTSFSVQCNGLEGALDRAIACRISCGAPMPDRDDLLKRLQQEFATAPHVPPGGVPVGATFAPPAARVN</sequence>
<dbReference type="RefSeq" id="WP_233389503.1">
    <property type="nucleotide sequence ID" value="NZ_JAJTWT010000001.1"/>
</dbReference>